<organism evidence="2 3">
    <name type="scientific">Candidatus Roizmanbacteria bacterium RIFCSPHIGHO2_01_FULL_39_12b</name>
    <dbReference type="NCBI Taxonomy" id="1802030"/>
    <lineage>
        <taxon>Bacteria</taxon>
        <taxon>Candidatus Roizmaniibacteriota</taxon>
    </lineage>
</organism>
<evidence type="ECO:0000313" key="2">
    <source>
        <dbReference type="EMBL" id="OGK16451.1"/>
    </source>
</evidence>
<gene>
    <name evidence="2" type="ORF">A2690_03835</name>
</gene>
<proteinExistence type="predicted"/>
<feature type="transmembrane region" description="Helical" evidence="1">
    <location>
        <begin position="6"/>
        <end position="25"/>
    </location>
</feature>
<reference evidence="2 3" key="1">
    <citation type="journal article" date="2016" name="Nat. Commun.">
        <title>Thousands of microbial genomes shed light on interconnected biogeochemical processes in an aquifer system.</title>
        <authorList>
            <person name="Anantharaman K."/>
            <person name="Brown C.T."/>
            <person name="Hug L.A."/>
            <person name="Sharon I."/>
            <person name="Castelle C.J."/>
            <person name="Probst A.J."/>
            <person name="Thomas B.C."/>
            <person name="Singh A."/>
            <person name="Wilkins M.J."/>
            <person name="Karaoz U."/>
            <person name="Brodie E.L."/>
            <person name="Williams K.H."/>
            <person name="Hubbard S.S."/>
            <person name="Banfield J.F."/>
        </authorList>
    </citation>
    <scope>NUCLEOTIDE SEQUENCE [LARGE SCALE GENOMIC DNA]</scope>
</reference>
<dbReference type="AlphaFoldDB" id="A0A1F7GBW7"/>
<keyword evidence="1" id="KW-0472">Membrane</keyword>
<dbReference type="Gene3D" id="2.60.40.10">
    <property type="entry name" value="Immunoglobulins"/>
    <property type="match status" value="1"/>
</dbReference>
<protein>
    <submittedName>
        <fullName evidence="2">Uncharacterized protein</fullName>
    </submittedName>
</protein>
<dbReference type="EMBL" id="MFZF01000016">
    <property type="protein sequence ID" value="OGK16451.1"/>
    <property type="molecule type" value="Genomic_DNA"/>
</dbReference>
<dbReference type="InterPro" id="IPR013783">
    <property type="entry name" value="Ig-like_fold"/>
</dbReference>
<evidence type="ECO:0000256" key="1">
    <source>
        <dbReference type="SAM" id="Phobius"/>
    </source>
</evidence>
<accession>A0A1F7GBW7</accession>
<dbReference type="Proteomes" id="UP000178372">
    <property type="component" value="Unassembled WGS sequence"/>
</dbReference>
<sequence length="138" mass="15157">MKRETLIATTLGVTTGIIIAILIIFNTQKNGNQQLNTFRSIIVTPQITFEPKKNEPLLITGPKNGATTSDNEITITGKAPRGSLIVFQSATNEVVEKTKSSQFSASFKLEPGENVIRVVQYLGKTTESRELTIYKLSD</sequence>
<keyword evidence="1" id="KW-1133">Transmembrane helix</keyword>
<keyword evidence="1" id="KW-0812">Transmembrane</keyword>
<comment type="caution">
    <text evidence="2">The sequence shown here is derived from an EMBL/GenBank/DDBJ whole genome shotgun (WGS) entry which is preliminary data.</text>
</comment>
<evidence type="ECO:0000313" key="3">
    <source>
        <dbReference type="Proteomes" id="UP000178372"/>
    </source>
</evidence>
<name>A0A1F7GBW7_9BACT</name>